<dbReference type="AlphaFoldDB" id="S7W7S6"/>
<sequence>MDIAFQRSLLITTRKYNLPVSVQSTSIILYKMLKKKMNIVYHDMDLIYAFIIVSIKIESSYNTHNFLEIGNYDRILEYEKSIIRETNFHFNIPSPYLRLLGMVLVMQQKGLLEMCMQDENNPNVYYVGDVEAFYAESMKNLDRIILLPTYLRYHVNEIAIAALNIPEMFWGRIVENVRKENIRDIIEESKKIQ</sequence>
<dbReference type="VEuPathDB" id="MicrosporidiaDB:SLOPH_2663"/>
<protein>
    <recommendedName>
        <fullName evidence="3">Cyclin N-terminal domain-containing protein</fullName>
    </recommendedName>
</protein>
<dbReference type="OMA" id="YELEICN"/>
<dbReference type="InParanoid" id="S7W7S6"/>
<gene>
    <name evidence="1" type="ORF">SLOPH_2663</name>
</gene>
<evidence type="ECO:0000313" key="1">
    <source>
        <dbReference type="EMBL" id="EPR77762.1"/>
    </source>
</evidence>
<dbReference type="Proteomes" id="UP000014978">
    <property type="component" value="Unassembled WGS sequence"/>
</dbReference>
<dbReference type="OrthoDB" id="2196255at2759"/>
<proteinExistence type="predicted"/>
<keyword evidence="2" id="KW-1185">Reference proteome</keyword>
<dbReference type="EMBL" id="ATCN01001292">
    <property type="protein sequence ID" value="EPR77762.1"/>
    <property type="molecule type" value="Genomic_DNA"/>
</dbReference>
<reference evidence="2" key="1">
    <citation type="journal article" date="2013" name="PLoS Genet.">
        <title>The genome of Spraguea lophii and the basis of host-microsporidian interactions.</title>
        <authorList>
            <person name="Campbell S.E."/>
            <person name="Williams T.A."/>
            <person name="Yousuf A."/>
            <person name="Soanes D.M."/>
            <person name="Paszkiewicz K.H."/>
            <person name="Williams B.A.P."/>
        </authorList>
    </citation>
    <scope>NUCLEOTIDE SEQUENCE [LARGE SCALE GENOMIC DNA]</scope>
    <source>
        <strain evidence="2">42_110</strain>
    </source>
</reference>
<name>S7W7S6_SPRLO</name>
<evidence type="ECO:0008006" key="3">
    <source>
        <dbReference type="Google" id="ProtNLM"/>
    </source>
</evidence>
<organism evidence="1 2">
    <name type="scientific">Spraguea lophii (strain 42_110)</name>
    <name type="common">Microsporidian parasite</name>
    <dbReference type="NCBI Taxonomy" id="1358809"/>
    <lineage>
        <taxon>Eukaryota</taxon>
        <taxon>Fungi</taxon>
        <taxon>Fungi incertae sedis</taxon>
        <taxon>Microsporidia</taxon>
        <taxon>Spragueidae</taxon>
        <taxon>Spraguea</taxon>
    </lineage>
</organism>
<dbReference type="HOGENOM" id="CLU_1412003_0_0_1"/>
<evidence type="ECO:0000313" key="2">
    <source>
        <dbReference type="Proteomes" id="UP000014978"/>
    </source>
</evidence>
<accession>S7W7S6</accession>
<feature type="non-terminal residue" evidence="1">
    <location>
        <position position="193"/>
    </location>
</feature>
<comment type="caution">
    <text evidence="1">The sequence shown here is derived from an EMBL/GenBank/DDBJ whole genome shotgun (WGS) entry which is preliminary data.</text>
</comment>